<dbReference type="InterPro" id="IPR001245">
    <property type="entry name" value="Ser-Thr/Tyr_kinase_cat_dom"/>
</dbReference>
<keyword evidence="14 20" id="KW-0472">Membrane</keyword>
<comment type="subcellular location">
    <subcellularLocation>
        <location evidence="1">Membrane</location>
        <topology evidence="1">Single-pass type I membrane protein</topology>
    </subcellularLocation>
</comment>
<keyword evidence="12 19" id="KW-0067">ATP-binding</keyword>
<evidence type="ECO:0000256" key="13">
    <source>
        <dbReference type="ARBA" id="ARBA00022989"/>
    </source>
</evidence>
<evidence type="ECO:0000256" key="1">
    <source>
        <dbReference type="ARBA" id="ARBA00004479"/>
    </source>
</evidence>
<dbReference type="EC" id="2.7.11.1" evidence="2"/>
<dbReference type="InterPro" id="IPR001611">
    <property type="entry name" value="Leu-rich_rpt"/>
</dbReference>
<keyword evidence="16" id="KW-0325">Glycoprotein</keyword>
<dbReference type="SMART" id="SM00369">
    <property type="entry name" value="LRR_TYP"/>
    <property type="match status" value="4"/>
</dbReference>
<evidence type="ECO:0000256" key="7">
    <source>
        <dbReference type="ARBA" id="ARBA00022692"/>
    </source>
</evidence>
<dbReference type="InterPro" id="IPR011009">
    <property type="entry name" value="Kinase-like_dom_sf"/>
</dbReference>
<feature type="domain" description="Protein kinase" evidence="22">
    <location>
        <begin position="2141"/>
        <end position="2414"/>
    </location>
</feature>
<feature type="transmembrane region" description="Helical" evidence="20">
    <location>
        <begin position="626"/>
        <end position="646"/>
    </location>
</feature>
<dbReference type="Pfam" id="PF11721">
    <property type="entry name" value="Malectin"/>
    <property type="match status" value="2"/>
</dbReference>
<dbReference type="FunFam" id="3.30.200.20:FF:000217">
    <property type="entry name" value="probable LRR receptor-like serine/threonine-protein kinase At1g53430"/>
    <property type="match status" value="3"/>
</dbReference>
<dbReference type="Pfam" id="PF00069">
    <property type="entry name" value="Pkinase"/>
    <property type="match status" value="1"/>
</dbReference>
<evidence type="ECO:0000313" key="23">
    <source>
        <dbReference type="EMBL" id="KFK44803.1"/>
    </source>
</evidence>
<evidence type="ECO:0000256" key="18">
    <source>
        <dbReference type="ARBA" id="ARBA00048679"/>
    </source>
</evidence>
<proteinExistence type="predicted"/>
<dbReference type="Gramene" id="KFK44803">
    <property type="protein sequence ID" value="KFK44803"/>
    <property type="gene ID" value="AALP_AA1G305000"/>
</dbReference>
<evidence type="ECO:0000256" key="15">
    <source>
        <dbReference type="ARBA" id="ARBA00023170"/>
    </source>
</evidence>
<dbReference type="OrthoDB" id="1867350at2759"/>
<keyword evidence="4" id="KW-0597">Phosphoprotein</keyword>
<dbReference type="Proteomes" id="UP000029120">
    <property type="component" value="Chromosome 1"/>
</dbReference>
<dbReference type="FunFam" id="1.10.510.10:FF:001106">
    <property type="entry name" value="Probable LRR receptor-like serine/threonine-protein kinase At1g29720"/>
    <property type="match status" value="3"/>
</dbReference>
<name>A0A087HRQ1_ARAAL</name>
<dbReference type="EMBL" id="CM002869">
    <property type="protein sequence ID" value="KFK44803.1"/>
    <property type="molecule type" value="Genomic_DNA"/>
</dbReference>
<evidence type="ECO:0000256" key="9">
    <source>
        <dbReference type="ARBA" id="ARBA00022737"/>
    </source>
</evidence>
<feature type="binding site" evidence="19">
    <location>
        <position position="1268"/>
    </location>
    <ligand>
        <name>ATP</name>
        <dbReference type="ChEBI" id="CHEBI:30616"/>
    </ligand>
</feature>
<protein>
    <recommendedName>
        <fullName evidence="2">non-specific serine/threonine protein kinase</fullName>
        <ecNumber evidence="2">2.7.11.1</ecNumber>
    </recommendedName>
</protein>
<dbReference type="InterPro" id="IPR008271">
    <property type="entry name" value="Ser/Thr_kinase_AS"/>
</dbReference>
<evidence type="ECO:0000256" key="6">
    <source>
        <dbReference type="ARBA" id="ARBA00022679"/>
    </source>
</evidence>
<evidence type="ECO:0000259" key="22">
    <source>
        <dbReference type="PROSITE" id="PS50011"/>
    </source>
</evidence>
<dbReference type="InterPro" id="IPR032675">
    <property type="entry name" value="LRR_dom_sf"/>
</dbReference>
<evidence type="ECO:0000256" key="2">
    <source>
        <dbReference type="ARBA" id="ARBA00012513"/>
    </source>
</evidence>
<dbReference type="PROSITE" id="PS00107">
    <property type="entry name" value="PROTEIN_KINASE_ATP"/>
    <property type="match status" value="3"/>
</dbReference>
<dbReference type="GO" id="GO:0004674">
    <property type="term" value="F:protein serine/threonine kinase activity"/>
    <property type="evidence" value="ECO:0007669"/>
    <property type="project" value="UniProtKB-KW"/>
</dbReference>
<evidence type="ECO:0000256" key="8">
    <source>
        <dbReference type="ARBA" id="ARBA00022729"/>
    </source>
</evidence>
<reference evidence="24" key="1">
    <citation type="journal article" date="2015" name="Nat. Plants">
        <title>Genome expansion of Arabis alpina linked with retrotransposition and reduced symmetric DNA methylation.</title>
        <authorList>
            <person name="Willing E.M."/>
            <person name="Rawat V."/>
            <person name="Mandakova T."/>
            <person name="Maumus F."/>
            <person name="James G.V."/>
            <person name="Nordstroem K.J."/>
            <person name="Becker C."/>
            <person name="Warthmann N."/>
            <person name="Chica C."/>
            <person name="Szarzynska B."/>
            <person name="Zytnicki M."/>
            <person name="Albani M.C."/>
            <person name="Kiefer C."/>
            <person name="Bergonzi S."/>
            <person name="Castaings L."/>
            <person name="Mateos J.L."/>
            <person name="Berns M.C."/>
            <person name="Bujdoso N."/>
            <person name="Piofczyk T."/>
            <person name="de Lorenzo L."/>
            <person name="Barrero-Sicilia C."/>
            <person name="Mateos I."/>
            <person name="Piednoel M."/>
            <person name="Hagmann J."/>
            <person name="Chen-Min-Tao R."/>
            <person name="Iglesias-Fernandez R."/>
            <person name="Schuster S.C."/>
            <person name="Alonso-Blanco C."/>
            <person name="Roudier F."/>
            <person name="Carbonero P."/>
            <person name="Paz-Ares J."/>
            <person name="Davis S.J."/>
            <person name="Pecinka A."/>
            <person name="Quesneville H."/>
            <person name="Colot V."/>
            <person name="Lysak M.A."/>
            <person name="Weigel D."/>
            <person name="Coupland G."/>
            <person name="Schneeberger K."/>
        </authorList>
    </citation>
    <scope>NUCLEOTIDE SEQUENCE [LARGE SCALE GENOMIC DNA]</scope>
    <source>
        <strain evidence="24">cv. Pajares</strain>
    </source>
</reference>
<comment type="catalytic activity">
    <reaction evidence="17">
        <text>L-threonyl-[protein] + ATP = O-phospho-L-threonyl-[protein] + ADP + H(+)</text>
        <dbReference type="Rhea" id="RHEA:46608"/>
        <dbReference type="Rhea" id="RHEA-COMP:11060"/>
        <dbReference type="Rhea" id="RHEA-COMP:11605"/>
        <dbReference type="ChEBI" id="CHEBI:15378"/>
        <dbReference type="ChEBI" id="CHEBI:30013"/>
        <dbReference type="ChEBI" id="CHEBI:30616"/>
        <dbReference type="ChEBI" id="CHEBI:61977"/>
        <dbReference type="ChEBI" id="CHEBI:456216"/>
        <dbReference type="EC" id="2.7.11.1"/>
    </reaction>
</comment>
<dbReference type="PROSITE" id="PS50011">
    <property type="entry name" value="PROTEIN_KINASE_DOM"/>
    <property type="match status" value="3"/>
</dbReference>
<feature type="transmembrane region" description="Helical" evidence="20">
    <location>
        <begin position="2081"/>
        <end position="2103"/>
    </location>
</feature>
<evidence type="ECO:0000256" key="11">
    <source>
        <dbReference type="ARBA" id="ARBA00022777"/>
    </source>
</evidence>
<keyword evidence="11" id="KW-0418">Kinase</keyword>
<evidence type="ECO:0000256" key="10">
    <source>
        <dbReference type="ARBA" id="ARBA00022741"/>
    </source>
</evidence>
<dbReference type="Pfam" id="PF07714">
    <property type="entry name" value="PK_Tyr_Ser-Thr"/>
    <property type="match status" value="2"/>
</dbReference>
<keyword evidence="10 19" id="KW-0547">Nucleotide-binding</keyword>
<feature type="domain" description="Protein kinase" evidence="22">
    <location>
        <begin position="683"/>
        <end position="934"/>
    </location>
</feature>
<dbReference type="InterPro" id="IPR021720">
    <property type="entry name" value="Malectin_dom"/>
</dbReference>
<dbReference type="InterPro" id="IPR051824">
    <property type="entry name" value="LRR_Rcpt-Like_S/T_Kinase"/>
</dbReference>
<keyword evidence="7 20" id="KW-0812">Transmembrane</keyword>
<gene>
    <name evidence="23" type="ordered locus">AALP_Aa1g305000</name>
</gene>
<dbReference type="SUPFAM" id="SSF56112">
    <property type="entry name" value="Protein kinase-like (PK-like)"/>
    <property type="match status" value="3"/>
</dbReference>
<evidence type="ECO:0000256" key="4">
    <source>
        <dbReference type="ARBA" id="ARBA00022553"/>
    </source>
</evidence>
<accession>A0A087HRQ1</accession>
<evidence type="ECO:0000313" key="24">
    <source>
        <dbReference type="Proteomes" id="UP000029120"/>
    </source>
</evidence>
<dbReference type="Gene3D" id="2.60.120.430">
    <property type="entry name" value="Galactose-binding lectin"/>
    <property type="match status" value="2"/>
</dbReference>
<comment type="catalytic activity">
    <reaction evidence="18">
        <text>L-seryl-[protein] + ATP = O-phospho-L-seryl-[protein] + ADP + H(+)</text>
        <dbReference type="Rhea" id="RHEA:17989"/>
        <dbReference type="Rhea" id="RHEA-COMP:9863"/>
        <dbReference type="Rhea" id="RHEA-COMP:11604"/>
        <dbReference type="ChEBI" id="CHEBI:15378"/>
        <dbReference type="ChEBI" id="CHEBI:29999"/>
        <dbReference type="ChEBI" id="CHEBI:30616"/>
        <dbReference type="ChEBI" id="CHEBI:83421"/>
        <dbReference type="ChEBI" id="CHEBI:456216"/>
        <dbReference type="EC" id="2.7.11.1"/>
    </reaction>
</comment>
<dbReference type="CDD" id="cd14066">
    <property type="entry name" value="STKc_IRAK"/>
    <property type="match status" value="2"/>
</dbReference>
<keyword evidence="15" id="KW-0675">Receptor</keyword>
<evidence type="ECO:0000256" key="3">
    <source>
        <dbReference type="ARBA" id="ARBA00022527"/>
    </source>
</evidence>
<dbReference type="PANTHER" id="PTHR48006:SF66">
    <property type="entry name" value="PROTEIN KINASE DOMAIN-CONTAINING PROTEIN"/>
    <property type="match status" value="1"/>
</dbReference>
<organism evidence="23 24">
    <name type="scientific">Arabis alpina</name>
    <name type="common">Alpine rock-cress</name>
    <dbReference type="NCBI Taxonomy" id="50452"/>
    <lineage>
        <taxon>Eukaryota</taxon>
        <taxon>Viridiplantae</taxon>
        <taxon>Streptophyta</taxon>
        <taxon>Embryophyta</taxon>
        <taxon>Tracheophyta</taxon>
        <taxon>Spermatophyta</taxon>
        <taxon>Magnoliopsida</taxon>
        <taxon>eudicotyledons</taxon>
        <taxon>Gunneridae</taxon>
        <taxon>Pentapetalae</taxon>
        <taxon>rosids</taxon>
        <taxon>malvids</taxon>
        <taxon>Brassicales</taxon>
        <taxon>Brassicaceae</taxon>
        <taxon>Arabideae</taxon>
        <taxon>Arabis</taxon>
    </lineage>
</organism>
<dbReference type="GO" id="GO:0016020">
    <property type="term" value="C:membrane"/>
    <property type="evidence" value="ECO:0007669"/>
    <property type="project" value="UniProtKB-SubCell"/>
</dbReference>
<keyword evidence="8 21" id="KW-0732">Signal</keyword>
<dbReference type="InterPro" id="IPR000719">
    <property type="entry name" value="Prot_kinase_dom"/>
</dbReference>
<dbReference type="Pfam" id="PF00560">
    <property type="entry name" value="LRR_1"/>
    <property type="match status" value="5"/>
</dbReference>
<evidence type="ECO:0000256" key="17">
    <source>
        <dbReference type="ARBA" id="ARBA00047899"/>
    </source>
</evidence>
<feature type="signal peptide" evidence="21">
    <location>
        <begin position="1"/>
        <end position="28"/>
    </location>
</feature>
<dbReference type="Gene3D" id="3.80.10.10">
    <property type="entry name" value="Ribonuclease Inhibitor"/>
    <property type="match status" value="7"/>
</dbReference>
<keyword evidence="3" id="KW-0723">Serine/threonine-protein kinase</keyword>
<sequence length="2434" mass="269391">MSSMVFWTFLTFFTIMASFLATLTTSTSSPTLHPNELNALKEIATTFGIKRLNLSYVDPCNSGTLMIIQEVDFVLNPNTNNTILCDCTFNNNTICHITKLFLTTMSLPGKLPPQLVKLRYLQSIDVYRNYLWGTIPMEWASMQYLTFISLSSNRLSGKLPIGLQNFKNLKTLWLEANQFSGQIPDELGNLTNLTVLVLASNQFTGSLPSTLARLVKLKDFRVSDNNFNGTIPGYIGNWTRLKKLHLYASGLKGPIPDAVARLENLTELRISDTTGINSFPNISSQVIKQLILRNVGLLGSIPAYIWKMPILKTLDLSFNNLTGEVQGGQDAPRYTYLTGNMLSGNIESGALLNIKSNIDLSYNNFSWSPSCQEKSYINKYNSSYLKNNITGLLPCAGPINCRKYQRSLHINCGGDDITITRSWGKITYQADNNQTTAATNQHLANWGISNTGDFNDDATTDDTYFISAAPGDFSDLDKNTRQSGDSPDLYKTARRSALSLTYYASCLENGLYNVTLHFMEIQFSEKELYGHVGRRIFDVYVQGVLFMKDFNIKEKANGTLTPVVINKAANVTNHMLEIRLYWAGKGTTVIPIRGNYGPLISAISLCHSLEPRCGAEKKKHHTNYPLIFGLTGVLITIILLALGIYAQKRCRGNKNMRERDLRAQSLQTVCFSWRQLQAATNNFDQANKLGEGGFGSVFKGEMSDGTIVAVKQLSSKSCQGNREFVNEIGMISGLNHPNLVKLYGCCVEKNQLLLVYEYMENNSLALALYGKSSLKLDWAARQKICVGIARGLEFLHEGSLIRMVHRDIKTSNVLLDADLNAKISDFGLARLHEEEHTHISTKVAGTIGYMAPEYALWGHLTEKADVYSFGVVAMEIVSGKSNTNQKGNADDVSLINWALTLQQTGDIMEIVDPMLKVNALKEIATTLGIKRLDLSDGDPCSLGKLKIIPEVDFVPNPNIINTIVCDCTFNNNTICHITELYLKTMSLPGKLPPKLVKLRNLQLIDLSTNYLSGTIPMEWASMKYLTSISLRGNRLSGTLPIGLQNLKNLTYLGLEANQFSGQIPDEFGNLTNLTGLELASNQLTGSLPSTLSRLINLETFRICDNNFTGTIPKYIGNWTRLKRLILRNVGLSGPIPSYIWYMPVLKALDLSFNNLTGDVQGGQNTPKCTYLTGNMLSGNIESGALLNSKSNIDLSYNNFSWSPSCQEKRYKHEILIDLRAQSLQTVCFSWRQLQAATNDFDQANKLGEGGFGSVFKGEMSDGTIIAVKQLSSKSCQGNREFVNEIGMISGLNHPNLVKLYGCCVEKDQLLLVYEYMENNSLALALYDKSSLKLDWAARQKICVGIARGLEFLHQDSMIRMVHRDIKTSNVLLDADLNAKISDFGLARLHGAEHTHISTKVAGTIGYMAPEYALWGHLTEKADVYSFGVVAMEIVSGSNITKHKGNADHASLINWALALQQKGDILEIVDPMLEGEFNSNESTRMIKVALVCTNSSPTLRPTMSEAVQMLEGEMEIPQVISDPALHPDELKALEKIGTTLGIKGLNLSYEDPCKSGTLKMIVPNQDFRNNTIRCNCRFDNNTICHITSIDLKSLSLPGTLPPEFADLPYLQSINLLSGTIPLEWASLPYLTYISVCANNLSGTLPIGLQNFKNLTFLGLEANQFSGQIPDELGNLTNLGSLHLTSNQFTGSLPTTLARLVNLTDFRVSDNNFNGTIPGYIGNWSGLRRLHLYASGLKGPIPDAIGSLENLVDLRISDTTGINSFPNISSKAIKTLTLRNVSLSGLIPSYIWDIEELIVLDLSFNKLTGEVSGVQRAPKYTYLTGNKLSGDPGSGVFLNSQSNIDVSYNNFSWSSSCQENSNINTYRSSYIKNNLTGLLPCESPITCTSYQRTLHINCGGENIVVTNSSHKITYQADNSQTNAASNQHFENWGISNTGVFFTNAPDLYDEDDTYIISPRLTLAGDIPDLYKTARRSPISLVYYAFCLENGDYDVKLHFMEIQFSDKEPYSSLGRRIFHVYVQGELFLKDFNIKEEANGTLTPVVKVKKTVNVTDHTLEIRLYWAGKGLEPRCGAEKTKDPSNYALIFGVTGALVTVTVLALGLYVQRRCRGDKNTRERVDLRAHSLQTVCFTWRQLQAATNNFDQSNKLGEGGFGSVFKGEMSDGTIIAVKQLSSKSCQGNREFVNEIGMISGLNHPNLVKLYGCCVENNQLLLVYEYMENNSLALALYGKSTPKLDWAARQKICVGIARGLEFLHEGSMIRMIHRDIKTTNVLLDADLNAKISDFGLARLHGGEHTHISTRIAGTIGYMAPEYALWGHLTEKADVYSFGVVAMEIVTGKSNGTMKGGNDSLSLINWAFTLQQKEDIAEIVDPMLKGDFNSKEAMRMINVALVCTNSSPSLRPTMSEAVQMLEGEIEITQVMSDPSMNDDNDILSV</sequence>
<dbReference type="FunFam" id="3.80.10.10:FF:000095">
    <property type="entry name" value="LRR receptor-like serine/threonine-protein kinase GSO1"/>
    <property type="match status" value="3"/>
</dbReference>
<feature type="domain" description="Protein kinase" evidence="22">
    <location>
        <begin position="1240"/>
        <end position="1524"/>
    </location>
</feature>
<feature type="chain" id="PRO_5001823736" description="non-specific serine/threonine protein kinase" evidence="21">
    <location>
        <begin position="29"/>
        <end position="2434"/>
    </location>
</feature>
<evidence type="ECO:0000256" key="21">
    <source>
        <dbReference type="SAM" id="SignalP"/>
    </source>
</evidence>
<dbReference type="GO" id="GO:0005524">
    <property type="term" value="F:ATP binding"/>
    <property type="evidence" value="ECO:0007669"/>
    <property type="project" value="UniProtKB-UniRule"/>
</dbReference>
<dbReference type="FunFam" id="2.60.120.430:FF:000004">
    <property type="entry name" value="Putative leucine-rich repeat receptor-like serine/threonine-protein kinase"/>
    <property type="match status" value="1"/>
</dbReference>
<keyword evidence="24" id="KW-1185">Reference proteome</keyword>
<keyword evidence="13 20" id="KW-1133">Transmembrane helix</keyword>
<dbReference type="InterPro" id="IPR003591">
    <property type="entry name" value="Leu-rich_rpt_typical-subtyp"/>
</dbReference>
<evidence type="ECO:0000256" key="20">
    <source>
        <dbReference type="SAM" id="Phobius"/>
    </source>
</evidence>
<feature type="binding site" evidence="19">
    <location>
        <position position="711"/>
    </location>
    <ligand>
        <name>ATP</name>
        <dbReference type="ChEBI" id="CHEBI:30616"/>
    </ligand>
</feature>
<evidence type="ECO:0000256" key="19">
    <source>
        <dbReference type="PROSITE-ProRule" id="PRU10141"/>
    </source>
</evidence>
<keyword evidence="6" id="KW-0808">Transferase</keyword>
<keyword evidence="5" id="KW-0433">Leucine-rich repeat</keyword>
<dbReference type="eggNOG" id="KOG1187">
    <property type="taxonomic scope" value="Eukaryota"/>
</dbReference>
<dbReference type="InterPro" id="IPR017441">
    <property type="entry name" value="Protein_kinase_ATP_BS"/>
</dbReference>
<evidence type="ECO:0000256" key="16">
    <source>
        <dbReference type="ARBA" id="ARBA00023180"/>
    </source>
</evidence>
<dbReference type="SUPFAM" id="SSF52058">
    <property type="entry name" value="L domain-like"/>
    <property type="match status" value="3"/>
</dbReference>
<keyword evidence="9" id="KW-0677">Repeat</keyword>
<dbReference type="Gene3D" id="1.10.510.10">
    <property type="entry name" value="Transferase(Phosphotransferase) domain 1"/>
    <property type="match status" value="3"/>
</dbReference>
<dbReference type="Gene3D" id="3.30.200.20">
    <property type="entry name" value="Phosphorylase Kinase, domain 1"/>
    <property type="match status" value="3"/>
</dbReference>
<evidence type="ECO:0000256" key="5">
    <source>
        <dbReference type="ARBA" id="ARBA00022614"/>
    </source>
</evidence>
<dbReference type="PROSITE" id="PS00108">
    <property type="entry name" value="PROTEIN_KINASE_ST"/>
    <property type="match status" value="3"/>
</dbReference>
<evidence type="ECO:0000256" key="12">
    <source>
        <dbReference type="ARBA" id="ARBA00022840"/>
    </source>
</evidence>
<evidence type="ECO:0000256" key="14">
    <source>
        <dbReference type="ARBA" id="ARBA00023136"/>
    </source>
</evidence>
<feature type="binding site" evidence="19">
    <location>
        <position position="2169"/>
    </location>
    <ligand>
        <name>ATP</name>
        <dbReference type="ChEBI" id="CHEBI:30616"/>
    </ligand>
</feature>
<dbReference type="PANTHER" id="PTHR48006">
    <property type="entry name" value="LEUCINE-RICH REPEAT-CONTAINING PROTEIN DDB_G0281931-RELATED"/>
    <property type="match status" value="1"/>
</dbReference>
<dbReference type="SMART" id="SM00220">
    <property type="entry name" value="S_TKc"/>
    <property type="match status" value="3"/>
</dbReference>